<keyword evidence="1" id="KW-0732">Signal</keyword>
<dbReference type="Proteomes" id="UP000620104">
    <property type="component" value="Unassembled WGS sequence"/>
</dbReference>
<proteinExistence type="predicted"/>
<feature type="domain" description="Ricin B lectin" evidence="2">
    <location>
        <begin position="31"/>
        <end position="163"/>
    </location>
</feature>
<dbReference type="OrthoDB" id="6770063at2759"/>
<dbReference type="AlphaFoldDB" id="A0A8H3TVV2"/>
<dbReference type="SUPFAM" id="SSF50370">
    <property type="entry name" value="Ricin B-like lectins"/>
    <property type="match status" value="2"/>
</dbReference>
<dbReference type="Gene3D" id="2.80.10.50">
    <property type="match status" value="2"/>
</dbReference>
<dbReference type="Pfam" id="PF00652">
    <property type="entry name" value="Ricin_B_lectin"/>
    <property type="match status" value="1"/>
</dbReference>
<evidence type="ECO:0000313" key="3">
    <source>
        <dbReference type="EMBL" id="GHJ88072.1"/>
    </source>
</evidence>
<protein>
    <recommendedName>
        <fullName evidence="2">Ricin B lectin domain-containing protein</fullName>
    </recommendedName>
</protein>
<keyword evidence="4" id="KW-1185">Reference proteome</keyword>
<dbReference type="CDD" id="cd00161">
    <property type="entry name" value="beta-trefoil_Ricin-like"/>
    <property type="match status" value="1"/>
</dbReference>
<evidence type="ECO:0000259" key="2">
    <source>
        <dbReference type="SMART" id="SM00458"/>
    </source>
</evidence>
<gene>
    <name evidence="3" type="ORF">NliqN6_4474</name>
</gene>
<dbReference type="InterPro" id="IPR000772">
    <property type="entry name" value="Ricin_B_lectin"/>
</dbReference>
<evidence type="ECO:0000313" key="4">
    <source>
        <dbReference type="Proteomes" id="UP000620104"/>
    </source>
</evidence>
<dbReference type="SMART" id="SM00458">
    <property type="entry name" value="RICIN"/>
    <property type="match status" value="2"/>
</dbReference>
<accession>A0A8H3TVV2</accession>
<evidence type="ECO:0000256" key="1">
    <source>
        <dbReference type="SAM" id="SignalP"/>
    </source>
</evidence>
<feature type="domain" description="Ricin B lectin" evidence="2">
    <location>
        <begin position="181"/>
        <end position="328"/>
    </location>
</feature>
<dbReference type="InterPro" id="IPR035992">
    <property type="entry name" value="Ricin_B-like_lectins"/>
</dbReference>
<dbReference type="EMBL" id="BLZA01000028">
    <property type="protein sequence ID" value="GHJ88072.1"/>
    <property type="molecule type" value="Genomic_DNA"/>
</dbReference>
<name>A0A8H3TVV2_9TREE</name>
<dbReference type="PROSITE" id="PS50231">
    <property type="entry name" value="RICIN_B_LECTIN"/>
    <property type="match status" value="2"/>
</dbReference>
<comment type="caution">
    <text evidence="3">The sequence shown here is derived from an EMBL/GenBank/DDBJ whole genome shotgun (WGS) entry which is preliminary data.</text>
</comment>
<organism evidence="3 4">
    <name type="scientific">Naganishia liquefaciens</name>
    <dbReference type="NCBI Taxonomy" id="104408"/>
    <lineage>
        <taxon>Eukaryota</taxon>
        <taxon>Fungi</taxon>
        <taxon>Dikarya</taxon>
        <taxon>Basidiomycota</taxon>
        <taxon>Agaricomycotina</taxon>
        <taxon>Tremellomycetes</taxon>
        <taxon>Filobasidiales</taxon>
        <taxon>Filobasidiaceae</taxon>
        <taxon>Naganishia</taxon>
    </lineage>
</organism>
<feature type="chain" id="PRO_5034586638" description="Ricin B lectin domain-containing protein" evidence="1">
    <location>
        <begin position="23"/>
        <end position="330"/>
    </location>
</feature>
<sequence>MLANNIPVLTATLVALAGLASASPLTKRASGQTIRPSSATNLCLAGYGNPALRLTECVTSYDPYYGPWTQWSVYPGESNSISLSPVPPKAPGLCLAAGGDIYDGAVRDAKGVTCSADNQQWFYTDDKHIAVTGGNACLSYGPDGAITTQACGNSGVDQVWELVPFGDNYPVTPPDNSEGQRIYWSSSSVNGCLTVMDGALQNFGRIAIASCMGNDNPYAYLQKFEYTRGSTKIKVATSYGGKDFCLDLGVVRRQDGTNLHLYECVDVPQQQFWITDKGDDHIALEGDNQCIDVTADSGPQESAPYSSLKNVQSWQCSGGNTNQIFAFDGI</sequence>
<feature type="signal peptide" evidence="1">
    <location>
        <begin position="1"/>
        <end position="22"/>
    </location>
</feature>
<reference evidence="3" key="1">
    <citation type="submission" date="2020-07" db="EMBL/GenBank/DDBJ databases">
        <title>Draft Genome Sequence of a Deep-Sea Yeast, Naganishia (Cryptococcus) liquefaciens strain N6.</title>
        <authorList>
            <person name="Han Y.W."/>
            <person name="Kajitani R."/>
            <person name="Morimoto H."/>
            <person name="Parhat M."/>
            <person name="Tsubouchi H."/>
            <person name="Bakenova O."/>
            <person name="Ogata M."/>
            <person name="Argunhan B."/>
            <person name="Aoki R."/>
            <person name="Kajiwara S."/>
            <person name="Itoh T."/>
            <person name="Iwasaki H."/>
        </authorList>
    </citation>
    <scope>NUCLEOTIDE SEQUENCE</scope>
    <source>
        <strain evidence="3">N6</strain>
    </source>
</reference>